<proteinExistence type="predicted"/>
<feature type="region of interest" description="Disordered" evidence="1">
    <location>
        <begin position="1"/>
        <end position="39"/>
    </location>
</feature>
<sequence>MQLHPTEHNAAANKISAEKSKTSRPDCQSHAHAIAQPQLKGQNQETRCINYIRAPPIFRTRSCQFKSAYRNTQPSAIGSIIVVLEAAVYGSIVVEARSCFFCPAFEWC</sequence>
<evidence type="ECO:0000313" key="2">
    <source>
        <dbReference type="EMBL" id="GMH19831.1"/>
    </source>
</evidence>
<evidence type="ECO:0000256" key="1">
    <source>
        <dbReference type="SAM" id="MobiDB-lite"/>
    </source>
</evidence>
<keyword evidence="3" id="KW-1185">Reference proteome</keyword>
<name>A0AAD3XXL5_NEPGR</name>
<gene>
    <name evidence="2" type="ORF">Nepgr_021672</name>
</gene>
<dbReference type="AlphaFoldDB" id="A0AAD3XXL5"/>
<accession>A0AAD3XXL5</accession>
<dbReference type="EMBL" id="BSYO01000021">
    <property type="protein sequence ID" value="GMH19831.1"/>
    <property type="molecule type" value="Genomic_DNA"/>
</dbReference>
<feature type="compositionally biased region" description="Basic and acidic residues" evidence="1">
    <location>
        <begin position="16"/>
        <end position="29"/>
    </location>
</feature>
<reference evidence="2" key="1">
    <citation type="submission" date="2023-05" db="EMBL/GenBank/DDBJ databases">
        <title>Nepenthes gracilis genome sequencing.</title>
        <authorList>
            <person name="Fukushima K."/>
        </authorList>
    </citation>
    <scope>NUCLEOTIDE SEQUENCE</scope>
    <source>
        <strain evidence="2">SING2019-196</strain>
    </source>
</reference>
<evidence type="ECO:0000313" key="3">
    <source>
        <dbReference type="Proteomes" id="UP001279734"/>
    </source>
</evidence>
<comment type="caution">
    <text evidence="2">The sequence shown here is derived from an EMBL/GenBank/DDBJ whole genome shotgun (WGS) entry which is preliminary data.</text>
</comment>
<protein>
    <submittedName>
        <fullName evidence="2">Uncharacterized protein</fullName>
    </submittedName>
</protein>
<organism evidence="2 3">
    <name type="scientific">Nepenthes gracilis</name>
    <name type="common">Slender pitcher plant</name>
    <dbReference type="NCBI Taxonomy" id="150966"/>
    <lineage>
        <taxon>Eukaryota</taxon>
        <taxon>Viridiplantae</taxon>
        <taxon>Streptophyta</taxon>
        <taxon>Embryophyta</taxon>
        <taxon>Tracheophyta</taxon>
        <taxon>Spermatophyta</taxon>
        <taxon>Magnoliopsida</taxon>
        <taxon>eudicotyledons</taxon>
        <taxon>Gunneridae</taxon>
        <taxon>Pentapetalae</taxon>
        <taxon>Caryophyllales</taxon>
        <taxon>Nepenthaceae</taxon>
        <taxon>Nepenthes</taxon>
    </lineage>
</organism>
<dbReference type="Proteomes" id="UP001279734">
    <property type="component" value="Unassembled WGS sequence"/>
</dbReference>